<proteinExistence type="predicted"/>
<name>A0A0Q3URM4_AMAAE</name>
<evidence type="ECO:0000313" key="2">
    <source>
        <dbReference type="Proteomes" id="UP000051836"/>
    </source>
</evidence>
<dbReference type="Proteomes" id="UP000051836">
    <property type="component" value="Unassembled WGS sequence"/>
</dbReference>
<reference evidence="1 2" key="1">
    <citation type="submission" date="2015-10" db="EMBL/GenBank/DDBJ databases">
        <authorList>
            <person name="Gilbert D.G."/>
        </authorList>
    </citation>
    <scope>NUCLEOTIDE SEQUENCE [LARGE SCALE GENOMIC DNA]</scope>
    <source>
        <strain evidence="1">FVVF132</strain>
    </source>
</reference>
<evidence type="ECO:0000313" key="1">
    <source>
        <dbReference type="EMBL" id="KQK78162.1"/>
    </source>
</evidence>
<dbReference type="AlphaFoldDB" id="A0A0Q3URM4"/>
<keyword evidence="2" id="KW-1185">Reference proteome</keyword>
<sequence>MEPNKSRIFLQTGPDTGANWTEPGTVSYTHLDVYKRQVSSCKLDLTLVPTGPSLGRSLSLLLAGCLAGPCA</sequence>
<organism evidence="1 2">
    <name type="scientific">Amazona aestiva</name>
    <name type="common">Blue-fronted Amazon parrot</name>
    <dbReference type="NCBI Taxonomy" id="12930"/>
    <lineage>
        <taxon>Eukaryota</taxon>
        <taxon>Metazoa</taxon>
        <taxon>Chordata</taxon>
        <taxon>Craniata</taxon>
        <taxon>Vertebrata</taxon>
        <taxon>Euteleostomi</taxon>
        <taxon>Archelosauria</taxon>
        <taxon>Archosauria</taxon>
        <taxon>Dinosauria</taxon>
        <taxon>Saurischia</taxon>
        <taxon>Theropoda</taxon>
        <taxon>Coelurosauria</taxon>
        <taxon>Aves</taxon>
        <taxon>Neognathae</taxon>
        <taxon>Neoaves</taxon>
        <taxon>Telluraves</taxon>
        <taxon>Australaves</taxon>
        <taxon>Psittaciformes</taxon>
        <taxon>Psittacidae</taxon>
        <taxon>Amazona</taxon>
    </lineage>
</organism>
<dbReference type="EMBL" id="LMAW01002686">
    <property type="protein sequence ID" value="KQK78162.1"/>
    <property type="molecule type" value="Genomic_DNA"/>
</dbReference>
<protein>
    <submittedName>
        <fullName evidence="1">Uncharacterized protein</fullName>
    </submittedName>
</protein>
<accession>A0A0Q3URM4</accession>
<comment type="caution">
    <text evidence="1">The sequence shown here is derived from an EMBL/GenBank/DDBJ whole genome shotgun (WGS) entry which is preliminary data.</text>
</comment>
<gene>
    <name evidence="1" type="ORF">AAES_117942</name>
</gene>